<dbReference type="Pfam" id="PF01494">
    <property type="entry name" value="FAD_binding_3"/>
    <property type="match status" value="1"/>
</dbReference>
<dbReference type="NCBIfam" id="NF004833">
    <property type="entry name" value="PRK06185.1-1"/>
    <property type="match status" value="1"/>
</dbReference>
<sequence>MAGSGGDAGRGVTLRTTCAVVGGGPAGLVLGLLLARAGIDVVVLEKHADFLRDFRGDTVHPSTMALLDDLGLFERFDALPQSRLRRAVFSTPEGREVTFASFERLPLRHPYIAMVPQWDLLTLLAEEASREPTFRLCMEHEVTGVVWEGDRVAGVDFRSPSGSGRLRADLVVACDGRWSVVRRAVGLPVKEFPVGIDVWWYRIPTQRRLESLLPRMSRGKIIIAIPREGYAQVAYVGRKGADAQLRARGIAALRADTAELLPELADGAARLESMDDVKHLSVRVDRLRRWYAPGVLCIGDAAHAMSPIGGVGINLAVQDAVAAARILARPLREGRLASPGGERWLARVQRRRMLPTVVIQALQRVMHQRVIMPVLEGRARGLPGGVLGLMGRMPVMTAVPAAVLGVGPRPEKAPVWARRTPAR</sequence>
<dbReference type="InterPro" id="IPR002938">
    <property type="entry name" value="FAD-bd"/>
</dbReference>
<dbReference type="KEGG" id="tfu:Tfu_1565"/>
<reference evidence="3" key="1">
    <citation type="submission" date="2005-07" db="EMBL/GenBank/DDBJ databases">
        <title>Complete sequence of Thermobifida fusca YX.</title>
        <authorList>
            <consortium name="US DOE Joint Genome Institute"/>
            <person name="Copeland A."/>
            <person name="Lucas S."/>
            <person name="Lapidus A."/>
            <person name="Barry K."/>
            <person name="Detter J.C."/>
            <person name="Glavina T."/>
            <person name="Hammon N."/>
            <person name="Israni S."/>
            <person name="Pitluck S."/>
            <person name="Di Bartolo G."/>
            <person name="Chain P."/>
            <person name="Schmutz J."/>
            <person name="Larimer F."/>
            <person name="Land M."/>
            <person name="Lykidis A."/>
            <person name="Richardson P."/>
        </authorList>
    </citation>
    <scope>NUCLEOTIDE SEQUENCE</scope>
    <source>
        <strain evidence="3">YX</strain>
    </source>
</reference>
<dbReference type="GO" id="GO:0071949">
    <property type="term" value="F:FAD binding"/>
    <property type="evidence" value="ECO:0007669"/>
    <property type="project" value="InterPro"/>
</dbReference>
<dbReference type="NCBIfam" id="NF004834">
    <property type="entry name" value="PRK06185.1-3"/>
    <property type="match status" value="1"/>
</dbReference>
<gene>
    <name evidence="3" type="ordered locus">Tfu_1565</name>
</gene>
<evidence type="ECO:0000256" key="1">
    <source>
        <dbReference type="ARBA" id="ARBA00023002"/>
    </source>
</evidence>
<dbReference type="Gene3D" id="3.50.50.60">
    <property type="entry name" value="FAD/NAD(P)-binding domain"/>
    <property type="match status" value="2"/>
</dbReference>
<dbReference type="EMBL" id="CP000088">
    <property type="protein sequence ID" value="AAZ55601.1"/>
    <property type="molecule type" value="Genomic_DNA"/>
</dbReference>
<keyword evidence="1" id="KW-0560">Oxidoreductase</keyword>
<dbReference type="InterPro" id="IPR050631">
    <property type="entry name" value="PheA/TfdB_FAD_monoxygenase"/>
</dbReference>
<dbReference type="eggNOG" id="COG0654">
    <property type="taxonomic scope" value="Bacteria"/>
</dbReference>
<name>Q47PL8_THEFY</name>
<keyword evidence="3" id="KW-0503">Monooxygenase</keyword>
<protein>
    <submittedName>
        <fullName evidence="3">Monooxygenase, FAD-binding</fullName>
    </submittedName>
</protein>
<dbReference type="STRING" id="269800.Tfu_1565"/>
<dbReference type="RefSeq" id="WP_011291996.1">
    <property type="nucleotide sequence ID" value="NC_007333.1"/>
</dbReference>
<feature type="domain" description="FAD-binding" evidence="2">
    <location>
        <begin position="16"/>
        <end position="333"/>
    </location>
</feature>
<dbReference type="AlphaFoldDB" id="Q47PL8"/>
<dbReference type="PANTHER" id="PTHR43476:SF5">
    <property type="entry name" value="FAD-DEPENDENT MONOOXYGENASE"/>
    <property type="match status" value="1"/>
</dbReference>
<organism evidence="3">
    <name type="scientific">Thermobifida fusca (strain YX)</name>
    <dbReference type="NCBI Taxonomy" id="269800"/>
    <lineage>
        <taxon>Bacteria</taxon>
        <taxon>Bacillati</taxon>
        <taxon>Actinomycetota</taxon>
        <taxon>Actinomycetes</taxon>
        <taxon>Streptosporangiales</taxon>
        <taxon>Nocardiopsidaceae</taxon>
        <taxon>Thermobifida</taxon>
    </lineage>
</organism>
<proteinExistence type="predicted"/>
<evidence type="ECO:0000259" key="2">
    <source>
        <dbReference type="Pfam" id="PF01494"/>
    </source>
</evidence>
<dbReference type="GO" id="GO:0004497">
    <property type="term" value="F:monooxygenase activity"/>
    <property type="evidence" value="ECO:0007669"/>
    <property type="project" value="UniProtKB-KW"/>
</dbReference>
<dbReference type="PRINTS" id="PR00420">
    <property type="entry name" value="RNGMNOXGNASE"/>
</dbReference>
<dbReference type="InterPro" id="IPR036188">
    <property type="entry name" value="FAD/NAD-bd_sf"/>
</dbReference>
<evidence type="ECO:0000313" key="3">
    <source>
        <dbReference type="EMBL" id="AAZ55601.1"/>
    </source>
</evidence>
<dbReference type="HOGENOM" id="CLU_033626_0_0_11"/>
<dbReference type="PANTHER" id="PTHR43476">
    <property type="entry name" value="3-(3-HYDROXY-PHENYL)PROPIONATE/3-HYDROXYCINNAMIC ACID HYDROXYLASE"/>
    <property type="match status" value="1"/>
</dbReference>
<accession>Q47PL8</accession>
<dbReference type="SUPFAM" id="SSF51905">
    <property type="entry name" value="FAD/NAD(P)-binding domain"/>
    <property type="match status" value="1"/>
</dbReference>